<evidence type="ECO:0000313" key="2">
    <source>
        <dbReference type="EMBL" id="QTJ63633.1"/>
    </source>
</evidence>
<evidence type="ECO:0000256" key="1">
    <source>
        <dbReference type="SAM" id="MobiDB-lite"/>
    </source>
</evidence>
<proteinExistence type="predicted"/>
<name>A0A8A6RH70_9TOMB</name>
<reference evidence="2" key="2">
    <citation type="journal article" date="2021" name="Virus Evol.">
        <title>Viromics of extant insect orders unveil the evolution of the flavi-like superfamily.</title>
        <authorList>
            <person name="Sofia P."/>
            <person name="Simon K."/>
            <person name="Florian Z."/>
            <person name="Alexander D."/>
            <person name="Malte P."/>
            <person name="Shanlin L."/>
            <person name="Xin Z."/>
            <person name="Christian D."/>
            <person name="Bernhard M."/>
            <person name="Sandra J."/>
        </authorList>
    </citation>
    <scope>NUCLEOTIDE SEQUENCE</scope>
    <source>
        <strain evidence="2">OKIAV414</strain>
    </source>
</reference>
<reference evidence="2" key="1">
    <citation type="submission" date="2020-11" db="EMBL/GenBank/DDBJ databases">
        <authorList>
            <person name="Paraskevopoulou S."/>
            <person name="Kaefer S."/>
            <person name="Zirkel F."/>
            <person name="Donath A."/>
            <person name="Petersen M."/>
            <person name="Liu S."/>
            <person name="Zhou X."/>
            <person name="Drosten C."/>
            <person name="Misof B."/>
            <person name="Junglen S."/>
        </authorList>
    </citation>
    <scope>NUCLEOTIDE SEQUENCE</scope>
    <source>
        <strain evidence="2">OKIAV414</strain>
    </source>
</reference>
<accession>A0A8A6RH70</accession>
<feature type="region of interest" description="Disordered" evidence="1">
    <location>
        <begin position="1"/>
        <end position="23"/>
    </location>
</feature>
<dbReference type="EMBL" id="MW208794">
    <property type="protein sequence ID" value="QTJ63633.1"/>
    <property type="molecule type" value="Genomic_RNA"/>
</dbReference>
<protein>
    <submittedName>
        <fullName evidence="2">Uncharacterized protein</fullName>
    </submittedName>
</protein>
<organism evidence="2">
    <name type="scientific">Hymenopteran tombus-related virus</name>
    <dbReference type="NCBI Taxonomy" id="2822555"/>
    <lineage>
        <taxon>Viruses</taxon>
        <taxon>Riboviria</taxon>
        <taxon>Orthornavirae</taxon>
        <taxon>Kitrinoviricota</taxon>
        <taxon>Tolucaviricetes</taxon>
        <taxon>Tolivirales</taxon>
        <taxon>Tombusviridae</taxon>
    </lineage>
</organism>
<sequence length="329" mass="37289">MSLPEERQGGESSGELAGSKDAARIRPPSFWDALDLARESELRGEEIPFHTGFQIFNEPRKWKRSLRLPKPVAFAKGFFGKACELLRIPQWLFRLPRSWRRIRARQTVCPVRTPLPRTNITADEYVEQVSRNRYIIPKFTYFRDALTSRQSTMDKTPFDKELVGYLRTQALFLKRTETLPIFLKQKALRYLEENPVEMKESFKCKLIASAVTQALILTDTERRLMEVASWAGKQDFTESPRLTLAHSALIATTVILGTGIVLKAGIGATNFLARSIASVPWKSYCQALGSIVFQPVSTGLARHTESCTRLASSIRLECTDLAFAMNIDL</sequence>